<sequence length="115" mass="13289">MGYRKRNNAVVDKTFEFACQIVFLSDKLKENKDYELASQLLRAGTSIGANTRESQRGSSTKDFANKLKIALKEAEEVEFWLDVLDVTRDYKIENYYKQLDEIIRLLVSIIKSTNS</sequence>
<keyword evidence="2" id="KW-1185">Reference proteome</keyword>
<dbReference type="PANTHER" id="PTHR38471">
    <property type="entry name" value="FOUR HELIX BUNDLE PROTEIN"/>
    <property type="match status" value="1"/>
</dbReference>
<protein>
    <submittedName>
        <fullName evidence="1">Four helix bundle protein</fullName>
    </submittedName>
</protein>
<dbReference type="RefSeq" id="WP_085767148.1">
    <property type="nucleotide sequence ID" value="NZ_CP019344.1"/>
</dbReference>
<evidence type="ECO:0000313" key="2">
    <source>
        <dbReference type="Proteomes" id="UP000193431"/>
    </source>
</evidence>
<proteinExistence type="predicted"/>
<dbReference type="PANTHER" id="PTHR38471:SF2">
    <property type="entry name" value="FOUR HELIX BUNDLE PROTEIN"/>
    <property type="match status" value="1"/>
</dbReference>
<evidence type="ECO:0000313" key="1">
    <source>
        <dbReference type="EMBL" id="ARN78345.1"/>
    </source>
</evidence>
<dbReference type="Proteomes" id="UP000193431">
    <property type="component" value="Chromosome"/>
</dbReference>
<dbReference type="PIRSF" id="PIRSF035652">
    <property type="entry name" value="CHP02436"/>
    <property type="match status" value="1"/>
</dbReference>
<dbReference type="InterPro" id="IPR012657">
    <property type="entry name" value="23S_rRNA-intervening_sequence"/>
</dbReference>
<reference evidence="1 2" key="1">
    <citation type="submission" date="2016-11" db="EMBL/GenBank/DDBJ databases">
        <title>Trade-off between light-utilization and light-protection in marine flavobacteria.</title>
        <authorList>
            <person name="Kumagai Y."/>
        </authorList>
    </citation>
    <scope>NUCLEOTIDE SEQUENCE [LARGE SCALE GENOMIC DNA]</scope>
    <source>
        <strain evidence="1 2">JCM 13191</strain>
    </source>
</reference>
<dbReference type="InterPro" id="IPR036583">
    <property type="entry name" value="23S_rRNA_IVS_sf"/>
</dbReference>
<dbReference type="SUPFAM" id="SSF158446">
    <property type="entry name" value="IVS-encoded protein-like"/>
    <property type="match status" value="1"/>
</dbReference>
<organism evidence="1 2">
    <name type="scientific">Nonlabens spongiae</name>
    <dbReference type="NCBI Taxonomy" id="331648"/>
    <lineage>
        <taxon>Bacteria</taxon>
        <taxon>Pseudomonadati</taxon>
        <taxon>Bacteroidota</taxon>
        <taxon>Flavobacteriia</taxon>
        <taxon>Flavobacteriales</taxon>
        <taxon>Flavobacteriaceae</taxon>
        <taxon>Nonlabens</taxon>
    </lineage>
</organism>
<dbReference type="Pfam" id="PF05635">
    <property type="entry name" value="23S_rRNA_IVP"/>
    <property type="match status" value="1"/>
</dbReference>
<dbReference type="EMBL" id="CP019344">
    <property type="protein sequence ID" value="ARN78345.1"/>
    <property type="molecule type" value="Genomic_DNA"/>
</dbReference>
<gene>
    <name evidence="1" type="ORF">BST97_10285</name>
</gene>
<dbReference type="OrthoDB" id="285993at2"/>
<dbReference type="NCBIfam" id="TIGR02436">
    <property type="entry name" value="four helix bundle protein"/>
    <property type="match status" value="1"/>
</dbReference>
<accession>A0A1W6ML74</accession>
<dbReference type="Gene3D" id="1.20.1440.60">
    <property type="entry name" value="23S rRNA-intervening sequence"/>
    <property type="match status" value="1"/>
</dbReference>
<name>A0A1W6ML74_9FLAO</name>
<dbReference type="AlphaFoldDB" id="A0A1W6ML74"/>
<dbReference type="STRING" id="331648.BST97_10285"/>